<protein>
    <submittedName>
        <fullName evidence="1">Uncharacterized protein</fullName>
    </submittedName>
</protein>
<accession>A0A2V0PHA4</accession>
<name>A0A2V0PHA4_9CHLO</name>
<proteinExistence type="predicted"/>
<dbReference type="OrthoDB" id="562086at2759"/>
<dbReference type="Proteomes" id="UP000247498">
    <property type="component" value="Unassembled WGS sequence"/>
</dbReference>
<sequence>MDETSCTRRWWGYTVPYKPEVGSKKTFSVYIVNRGDKVIPKGTMASFWANKTTKAKCGETADADAEYKLPELKPYQAYELKATLPFSSDLIPNMVTNVHFFIDSMCTVWKESVEYQFIYETEVQPKNTDFARMATVVGVPNDYASGLLWPPAFEQFPVKPLGGTTYTAMITVQNIGGVKVEGLVAPKGSEQSFTTVLSDSKCTLGKKPGGVVFGFYELISVPSAYIGGLKTKDQLTYAIKTTPKAPKANKTMTVKVKFENKADTDAPIGNVAIWLKPAGDAPAITYGGWTEGKNCAYTGFAASADFSGVVLKAGKSNTVKLTDVPVPLMPGWYQVSAMPDINCTLPASREIRPIAAFATFEVVAP</sequence>
<dbReference type="InParanoid" id="A0A2V0PHA4"/>
<dbReference type="EMBL" id="BDRX01000083">
    <property type="protein sequence ID" value="GBF96587.1"/>
    <property type="molecule type" value="Genomic_DNA"/>
</dbReference>
<keyword evidence="2" id="KW-1185">Reference proteome</keyword>
<gene>
    <name evidence="1" type="ORF">Rsub_09333</name>
</gene>
<organism evidence="1 2">
    <name type="scientific">Raphidocelis subcapitata</name>
    <dbReference type="NCBI Taxonomy" id="307507"/>
    <lineage>
        <taxon>Eukaryota</taxon>
        <taxon>Viridiplantae</taxon>
        <taxon>Chlorophyta</taxon>
        <taxon>core chlorophytes</taxon>
        <taxon>Chlorophyceae</taxon>
        <taxon>CS clade</taxon>
        <taxon>Sphaeropleales</taxon>
        <taxon>Selenastraceae</taxon>
        <taxon>Raphidocelis</taxon>
    </lineage>
</organism>
<reference evidence="1 2" key="1">
    <citation type="journal article" date="2018" name="Sci. Rep.">
        <title>Raphidocelis subcapitata (=Pseudokirchneriella subcapitata) provides an insight into genome evolution and environmental adaptations in the Sphaeropleales.</title>
        <authorList>
            <person name="Suzuki S."/>
            <person name="Yamaguchi H."/>
            <person name="Nakajima N."/>
            <person name="Kawachi M."/>
        </authorList>
    </citation>
    <scope>NUCLEOTIDE SEQUENCE [LARGE SCALE GENOMIC DNA]</scope>
    <source>
        <strain evidence="1 2">NIES-35</strain>
    </source>
</reference>
<evidence type="ECO:0000313" key="1">
    <source>
        <dbReference type="EMBL" id="GBF96587.1"/>
    </source>
</evidence>
<dbReference type="AlphaFoldDB" id="A0A2V0PHA4"/>
<comment type="caution">
    <text evidence="1">The sequence shown here is derived from an EMBL/GenBank/DDBJ whole genome shotgun (WGS) entry which is preliminary data.</text>
</comment>
<evidence type="ECO:0000313" key="2">
    <source>
        <dbReference type="Proteomes" id="UP000247498"/>
    </source>
</evidence>